<feature type="transmembrane region" description="Helical" evidence="7">
    <location>
        <begin position="190"/>
        <end position="211"/>
    </location>
</feature>
<comment type="caution">
    <text evidence="8">The sequence shown here is derived from an EMBL/GenBank/DDBJ whole genome shotgun (WGS) entry which is preliminary data.</text>
</comment>
<feature type="transmembrane region" description="Helical" evidence="7">
    <location>
        <begin position="70"/>
        <end position="94"/>
    </location>
</feature>
<protein>
    <submittedName>
        <fullName evidence="8">ABC transporter permease</fullName>
    </submittedName>
</protein>
<organism evidence="8 9">
    <name type="scientific">Microbacterium deminutum</name>
    <dbReference type="NCBI Taxonomy" id="344164"/>
    <lineage>
        <taxon>Bacteria</taxon>
        <taxon>Bacillati</taxon>
        <taxon>Actinomycetota</taxon>
        <taxon>Actinomycetes</taxon>
        <taxon>Micrococcales</taxon>
        <taxon>Microbacteriaceae</taxon>
        <taxon>Microbacterium</taxon>
    </lineage>
</organism>
<dbReference type="InterPro" id="IPR001851">
    <property type="entry name" value="ABC_transp_permease"/>
</dbReference>
<evidence type="ECO:0000256" key="7">
    <source>
        <dbReference type="SAM" id="Phobius"/>
    </source>
</evidence>
<feature type="transmembrane region" description="Helical" evidence="7">
    <location>
        <begin position="153"/>
        <end position="170"/>
    </location>
</feature>
<keyword evidence="3 7" id="KW-0812">Transmembrane</keyword>
<keyword evidence="9" id="KW-1185">Reference proteome</keyword>
<feature type="transmembrane region" description="Helical" evidence="7">
    <location>
        <begin position="101"/>
        <end position="118"/>
    </location>
</feature>
<reference evidence="9" key="1">
    <citation type="journal article" date="2019" name="Int. J. Syst. Evol. Microbiol.">
        <title>The Global Catalogue of Microorganisms (GCM) 10K type strain sequencing project: providing services to taxonomists for standard genome sequencing and annotation.</title>
        <authorList>
            <consortium name="The Broad Institute Genomics Platform"/>
            <consortium name="The Broad Institute Genome Sequencing Center for Infectious Disease"/>
            <person name="Wu L."/>
            <person name="Ma J."/>
        </authorList>
    </citation>
    <scope>NUCLEOTIDE SEQUENCE [LARGE SCALE GENOMIC DNA]</scope>
    <source>
        <strain evidence="9">JCM 14901</strain>
    </source>
</reference>
<evidence type="ECO:0000256" key="2">
    <source>
        <dbReference type="ARBA" id="ARBA00022475"/>
    </source>
</evidence>
<feature type="transmembrane region" description="Helical" evidence="7">
    <location>
        <begin position="124"/>
        <end position="146"/>
    </location>
</feature>
<dbReference type="RefSeq" id="WP_344094844.1">
    <property type="nucleotide sequence ID" value="NZ_BAAAOG010000004.1"/>
</dbReference>
<gene>
    <name evidence="8" type="ORF">GCM10009776_23510</name>
</gene>
<feature type="transmembrane region" description="Helical" evidence="7">
    <location>
        <begin position="321"/>
        <end position="338"/>
    </location>
</feature>
<dbReference type="PANTHER" id="PTHR32196">
    <property type="entry name" value="ABC TRANSPORTER PERMEASE PROTEIN YPHD-RELATED-RELATED"/>
    <property type="match status" value="1"/>
</dbReference>
<feature type="transmembrane region" description="Helical" evidence="7">
    <location>
        <begin position="242"/>
        <end position="262"/>
    </location>
</feature>
<keyword evidence="4 7" id="KW-1133">Transmembrane helix</keyword>
<feature type="transmembrane region" description="Helical" evidence="7">
    <location>
        <begin position="274"/>
        <end position="292"/>
    </location>
</feature>
<evidence type="ECO:0000313" key="9">
    <source>
        <dbReference type="Proteomes" id="UP001499933"/>
    </source>
</evidence>
<dbReference type="Proteomes" id="UP001499933">
    <property type="component" value="Unassembled WGS sequence"/>
</dbReference>
<keyword evidence="5 7" id="KW-0472">Membrane</keyword>
<dbReference type="PANTHER" id="PTHR32196:SF72">
    <property type="entry name" value="RIBOSE IMPORT PERMEASE PROTEIN RBSC"/>
    <property type="match status" value="1"/>
</dbReference>
<comment type="subcellular location">
    <subcellularLocation>
        <location evidence="1">Cell membrane</location>
        <topology evidence="1">Multi-pass membrane protein</topology>
    </subcellularLocation>
</comment>
<dbReference type="EMBL" id="BAAAOG010000004">
    <property type="protein sequence ID" value="GAA1960234.1"/>
    <property type="molecule type" value="Genomic_DNA"/>
</dbReference>
<name>A0ABN2QY19_9MICO</name>
<evidence type="ECO:0000313" key="8">
    <source>
        <dbReference type="EMBL" id="GAA1960234.1"/>
    </source>
</evidence>
<feature type="transmembrane region" description="Helical" evidence="7">
    <location>
        <begin position="299"/>
        <end position="315"/>
    </location>
</feature>
<dbReference type="Pfam" id="PF02653">
    <property type="entry name" value="BPD_transp_2"/>
    <property type="match status" value="1"/>
</dbReference>
<evidence type="ECO:0000256" key="1">
    <source>
        <dbReference type="ARBA" id="ARBA00004651"/>
    </source>
</evidence>
<accession>A0ABN2QY19</accession>
<feature type="region of interest" description="Disordered" evidence="6">
    <location>
        <begin position="352"/>
        <end position="371"/>
    </location>
</feature>
<dbReference type="CDD" id="cd06579">
    <property type="entry name" value="TM_PBP1_transp_AraH_like"/>
    <property type="match status" value="1"/>
</dbReference>
<proteinExistence type="predicted"/>
<evidence type="ECO:0000256" key="6">
    <source>
        <dbReference type="SAM" id="MobiDB-lite"/>
    </source>
</evidence>
<sequence>MTDQQNDATSAGATPRGGVASETRAFPAIDTSGGTGVKVLIFLRNWGILVLWLLLVVIFAFWASPYFFTIANAALVANAAALTAIFAAAVGFGILSGALDLSIPGSATMAAVVAALIIKSGAPVWLGLAAAIAVGVAVGAVNGTLVQRGLNPLVVTIASLTVLTGLAQVASGGVPVTGIDQLTWMGNTRYWGIPAPVIVVGVVYLVGWFYLTQTRSGVRVMAVGGNIEAVRRVGIRADRYRILGFILSGICAAIGGVLVMATTTQASPNPSVDLLFSAITAVALSGMPLTGGRGSLPRVLVGAIIIATIASALIIRGIPPYWATIVTGVLLILALSFERVMSAAVAKRLAPPPSATLADPKPASVVTPQEA</sequence>
<evidence type="ECO:0000256" key="5">
    <source>
        <dbReference type="ARBA" id="ARBA00023136"/>
    </source>
</evidence>
<evidence type="ECO:0000256" key="4">
    <source>
        <dbReference type="ARBA" id="ARBA00022989"/>
    </source>
</evidence>
<keyword evidence="2" id="KW-1003">Cell membrane</keyword>
<feature type="transmembrane region" description="Helical" evidence="7">
    <location>
        <begin position="46"/>
        <end position="64"/>
    </location>
</feature>
<evidence type="ECO:0000256" key="3">
    <source>
        <dbReference type="ARBA" id="ARBA00022692"/>
    </source>
</evidence>